<feature type="region of interest" description="Disordered" evidence="5">
    <location>
        <begin position="294"/>
        <end position="316"/>
    </location>
</feature>
<evidence type="ECO:0000256" key="1">
    <source>
        <dbReference type="ARBA" id="ARBA00004141"/>
    </source>
</evidence>
<dbReference type="InterPro" id="IPR013861">
    <property type="entry name" value="TMEM115/Pdh1/Rbl19"/>
</dbReference>
<evidence type="ECO:0000256" key="3">
    <source>
        <dbReference type="ARBA" id="ARBA00022989"/>
    </source>
</evidence>
<keyword evidence="4 6" id="KW-0472">Membrane</keyword>
<name>A0A7S0RHA0_9CHLO</name>
<feature type="transmembrane region" description="Helical" evidence="6">
    <location>
        <begin position="187"/>
        <end position="206"/>
    </location>
</feature>
<feature type="transmembrane region" description="Helical" evidence="6">
    <location>
        <begin position="81"/>
        <end position="104"/>
    </location>
</feature>
<evidence type="ECO:0000256" key="6">
    <source>
        <dbReference type="SAM" id="Phobius"/>
    </source>
</evidence>
<feature type="transmembrane region" description="Helical" evidence="6">
    <location>
        <begin position="212"/>
        <end position="229"/>
    </location>
</feature>
<gene>
    <name evidence="7" type="ORF">POBO1169_LOCUS13625</name>
</gene>
<dbReference type="GO" id="GO:0005794">
    <property type="term" value="C:Golgi apparatus"/>
    <property type="evidence" value="ECO:0007669"/>
    <property type="project" value="TreeGrafter"/>
</dbReference>
<dbReference type="PANTHER" id="PTHR13377:SF3">
    <property type="entry name" value="TRANSMEMBRANE PROTEIN 115"/>
    <property type="match status" value="1"/>
</dbReference>
<evidence type="ECO:0008006" key="8">
    <source>
        <dbReference type="Google" id="ProtNLM"/>
    </source>
</evidence>
<dbReference type="GO" id="GO:0016020">
    <property type="term" value="C:membrane"/>
    <property type="evidence" value="ECO:0007669"/>
    <property type="project" value="UniProtKB-SubCell"/>
</dbReference>
<feature type="compositionally biased region" description="Polar residues" evidence="5">
    <location>
        <begin position="357"/>
        <end position="371"/>
    </location>
</feature>
<protein>
    <recommendedName>
        <fullName evidence="8">Transmembrane protein 115</fullName>
    </recommendedName>
</protein>
<dbReference type="GO" id="GO:0006890">
    <property type="term" value="P:retrograde vesicle-mediated transport, Golgi to endoplasmic reticulum"/>
    <property type="evidence" value="ECO:0007669"/>
    <property type="project" value="InterPro"/>
</dbReference>
<feature type="transmembrane region" description="Helical" evidence="6">
    <location>
        <begin position="116"/>
        <end position="140"/>
    </location>
</feature>
<keyword evidence="3 6" id="KW-1133">Transmembrane helix</keyword>
<feature type="transmembrane region" description="Helical" evidence="6">
    <location>
        <begin position="44"/>
        <end position="69"/>
    </location>
</feature>
<organism evidence="7">
    <name type="scientific">Pyramimonas obovata</name>
    <dbReference type="NCBI Taxonomy" id="1411642"/>
    <lineage>
        <taxon>Eukaryota</taxon>
        <taxon>Viridiplantae</taxon>
        <taxon>Chlorophyta</taxon>
        <taxon>Pyramimonadophyceae</taxon>
        <taxon>Pyramimonadales</taxon>
        <taxon>Pyramimonadaceae</taxon>
        <taxon>Pyramimonas</taxon>
        <taxon>Pyramimonas incertae sedis</taxon>
    </lineage>
</organism>
<proteinExistence type="predicted"/>
<sequence>MRSNERDVAIYVDDATVNATPPSIHEIWGQTRSFVQGSTFTSKVVSVVLVCGYVLYFLFPSSALTLALIPDRTLPGVWNLVTAGFFEMSLISVCFDTAALMLLGRTVEPIWGAGEFVKYIMVVNVGAGFATFMSMYTLYVITRDNFYLYAKFGGFHGVIAGLLVAVKQLIPEEELGPAAIPYLRLRAKRLLGLYVLGATLLCIVSGGQHHHIGFYFFTLLGCYIGWLYLRFFQVTPAGVGDPSAEFAFHMLFPEPVQPLMQRVSDQFFSVFCAPAVPTHGTAAVPITPAYVSVGPRSPRNGSKSDANRRKELSDRGERLLQERLGDVSATIEKLDQATGTTMKRVGSSVFEKLSQREGASSQAAGESTLQPTGKPLRRVGSSTGSGFEADSAATAVQLSAMSAVAG</sequence>
<dbReference type="SUPFAM" id="SSF144091">
    <property type="entry name" value="Rhomboid-like"/>
    <property type="match status" value="1"/>
</dbReference>
<dbReference type="Pfam" id="PF08551">
    <property type="entry name" value="DUF1751"/>
    <property type="match status" value="1"/>
</dbReference>
<dbReference type="InterPro" id="IPR035952">
    <property type="entry name" value="Rhomboid-like_sf"/>
</dbReference>
<comment type="subcellular location">
    <subcellularLocation>
        <location evidence="1">Membrane</location>
        <topology evidence="1">Multi-pass membrane protein</topology>
    </subcellularLocation>
</comment>
<keyword evidence="2 6" id="KW-0812">Transmembrane</keyword>
<accession>A0A7S0RHA0</accession>
<evidence type="ECO:0000256" key="4">
    <source>
        <dbReference type="ARBA" id="ARBA00023136"/>
    </source>
</evidence>
<dbReference type="FunFam" id="1.20.1540.10:FF:000004">
    <property type="entry name" value="Transmembrane protein 115"/>
    <property type="match status" value="1"/>
</dbReference>
<reference evidence="7" key="1">
    <citation type="submission" date="2021-01" db="EMBL/GenBank/DDBJ databases">
        <authorList>
            <person name="Corre E."/>
            <person name="Pelletier E."/>
            <person name="Niang G."/>
            <person name="Scheremetjew M."/>
            <person name="Finn R."/>
            <person name="Kale V."/>
            <person name="Holt S."/>
            <person name="Cochrane G."/>
            <person name="Meng A."/>
            <person name="Brown T."/>
            <person name="Cohen L."/>
        </authorList>
    </citation>
    <scope>NUCLEOTIDE SEQUENCE</scope>
    <source>
        <strain evidence="7">CCMP722</strain>
    </source>
</reference>
<dbReference type="EMBL" id="HBFA01026803">
    <property type="protein sequence ID" value="CAD8677452.1"/>
    <property type="molecule type" value="Transcribed_RNA"/>
</dbReference>
<evidence type="ECO:0000256" key="2">
    <source>
        <dbReference type="ARBA" id="ARBA00022692"/>
    </source>
</evidence>
<feature type="compositionally biased region" description="Basic and acidic residues" evidence="5">
    <location>
        <begin position="305"/>
        <end position="316"/>
    </location>
</feature>
<dbReference type="AlphaFoldDB" id="A0A7S0RHA0"/>
<evidence type="ECO:0000313" key="7">
    <source>
        <dbReference type="EMBL" id="CAD8677452.1"/>
    </source>
</evidence>
<feature type="transmembrane region" description="Helical" evidence="6">
    <location>
        <begin position="146"/>
        <end position="166"/>
    </location>
</feature>
<feature type="region of interest" description="Disordered" evidence="5">
    <location>
        <begin position="353"/>
        <end position="392"/>
    </location>
</feature>
<dbReference type="PANTHER" id="PTHR13377">
    <property type="entry name" value="PLACENTAL PROTEIN 6"/>
    <property type="match status" value="1"/>
</dbReference>
<evidence type="ECO:0000256" key="5">
    <source>
        <dbReference type="SAM" id="MobiDB-lite"/>
    </source>
</evidence>
<dbReference type="SMART" id="SM01160">
    <property type="entry name" value="DUF1751"/>
    <property type="match status" value="1"/>
</dbReference>
<dbReference type="Gene3D" id="1.20.1540.10">
    <property type="entry name" value="Rhomboid-like"/>
    <property type="match status" value="1"/>
</dbReference>